<dbReference type="InterPro" id="IPR043504">
    <property type="entry name" value="Peptidase_S1_PA_chymotrypsin"/>
</dbReference>
<evidence type="ECO:0000313" key="3">
    <source>
        <dbReference type="Proteomes" id="UP000319769"/>
    </source>
</evidence>
<evidence type="ECO:0000313" key="2">
    <source>
        <dbReference type="EMBL" id="KAA9154922.1"/>
    </source>
</evidence>
<gene>
    <name evidence="2" type="ORF">FPZ12_030800</name>
</gene>
<dbReference type="RefSeq" id="WP_144749217.1">
    <property type="nucleotide sequence ID" value="NZ_VMNW02000061.1"/>
</dbReference>
<dbReference type="Proteomes" id="UP000319769">
    <property type="component" value="Unassembled WGS sequence"/>
</dbReference>
<keyword evidence="1" id="KW-0732">Signal</keyword>
<accession>A0A5N0UW69</accession>
<dbReference type="InterPro" id="IPR009003">
    <property type="entry name" value="Peptidase_S1_PA"/>
</dbReference>
<proteinExistence type="predicted"/>
<dbReference type="OrthoDB" id="3233951at2"/>
<comment type="caution">
    <text evidence="2">The sequence shown here is derived from an EMBL/GenBank/DDBJ whole genome shotgun (WGS) entry which is preliminary data.</text>
</comment>
<feature type="chain" id="PRO_5024397194" evidence="1">
    <location>
        <begin position="24"/>
        <end position="279"/>
    </location>
</feature>
<dbReference type="AlphaFoldDB" id="A0A5N0UW69"/>
<sequence length="279" mass="29579">MLRRLLLVLSVGLLAIGVTPAAAAPATGFTGIVALDNCSGSLVRLPGSRDSDPALVLTNGHCDENGMPAPGEVITAQPSRRTMDLLGSDGARIGKLRATQIVYGTMTDTDVLLYRLDSSYRQIAHRTGGKPLTLAASPADAGTPIDIRSGYFARTWSCDVDRIVYSLREADWTWHASIRYTPECDTGHGTSGSPIVDRGTGQIVGINNTGNDNGYSCTFDNPCEVDENGVVTVRQGRSYGQQTYGLTSCVGYGNQLELDRPGCLLPKPAGLKLPIPLPA</sequence>
<dbReference type="Pfam" id="PF13365">
    <property type="entry name" value="Trypsin_2"/>
    <property type="match status" value="1"/>
</dbReference>
<dbReference type="Gene3D" id="2.40.10.10">
    <property type="entry name" value="Trypsin-like serine proteases"/>
    <property type="match status" value="2"/>
</dbReference>
<protein>
    <submittedName>
        <fullName evidence="2">Trypsin-like peptidase domain-containing protein</fullName>
    </submittedName>
</protein>
<name>A0A5N0UW69_9PSEU</name>
<dbReference type="SUPFAM" id="SSF50494">
    <property type="entry name" value="Trypsin-like serine proteases"/>
    <property type="match status" value="1"/>
</dbReference>
<dbReference type="EMBL" id="VMNW02000061">
    <property type="protein sequence ID" value="KAA9154922.1"/>
    <property type="molecule type" value="Genomic_DNA"/>
</dbReference>
<feature type="signal peptide" evidence="1">
    <location>
        <begin position="1"/>
        <end position="23"/>
    </location>
</feature>
<evidence type="ECO:0000256" key="1">
    <source>
        <dbReference type="SAM" id="SignalP"/>
    </source>
</evidence>
<keyword evidence="3" id="KW-1185">Reference proteome</keyword>
<reference evidence="2" key="1">
    <citation type="submission" date="2019-09" db="EMBL/GenBank/DDBJ databases">
        <authorList>
            <person name="Teo W.F.A."/>
            <person name="Duangmal K."/>
        </authorList>
    </citation>
    <scope>NUCLEOTIDE SEQUENCE [LARGE SCALE GENOMIC DNA]</scope>
    <source>
        <strain evidence="2">K81G1</strain>
    </source>
</reference>
<organism evidence="2 3">
    <name type="scientific">Amycolatopsis acidicola</name>
    <dbReference type="NCBI Taxonomy" id="2596893"/>
    <lineage>
        <taxon>Bacteria</taxon>
        <taxon>Bacillati</taxon>
        <taxon>Actinomycetota</taxon>
        <taxon>Actinomycetes</taxon>
        <taxon>Pseudonocardiales</taxon>
        <taxon>Pseudonocardiaceae</taxon>
        <taxon>Amycolatopsis</taxon>
    </lineage>
</organism>